<dbReference type="AlphaFoldDB" id="A0A1I7TCE1"/>
<sequence>MSRFTLLLVVAPMVILAAAVCKEPPFTECGCPRRGTFDQAYLESDYPQIISKYPGFSFYAPTVTYPNCSAILTECYQENSVMVALINGTTDITTIVDYVTMINPYNVPYLICNSIHEWVQMGVGSIQATLNSYKLGCKKAN</sequence>
<keyword evidence="1" id="KW-0732">Signal</keyword>
<feature type="signal peptide" evidence="1">
    <location>
        <begin position="1"/>
        <end position="21"/>
    </location>
</feature>
<organism evidence="2 3">
    <name type="scientific">Caenorhabditis tropicalis</name>
    <dbReference type="NCBI Taxonomy" id="1561998"/>
    <lineage>
        <taxon>Eukaryota</taxon>
        <taxon>Metazoa</taxon>
        <taxon>Ecdysozoa</taxon>
        <taxon>Nematoda</taxon>
        <taxon>Chromadorea</taxon>
        <taxon>Rhabditida</taxon>
        <taxon>Rhabditina</taxon>
        <taxon>Rhabditomorpha</taxon>
        <taxon>Rhabditoidea</taxon>
        <taxon>Rhabditidae</taxon>
        <taxon>Peloderinae</taxon>
        <taxon>Caenorhabditis</taxon>
    </lineage>
</organism>
<protein>
    <submittedName>
        <fullName evidence="3">Uncharacterized protein</fullName>
    </submittedName>
</protein>
<reference evidence="3" key="1">
    <citation type="submission" date="2016-11" db="UniProtKB">
        <authorList>
            <consortium name="WormBaseParasite"/>
        </authorList>
    </citation>
    <scope>IDENTIFICATION</scope>
</reference>
<proteinExistence type="predicted"/>
<evidence type="ECO:0000313" key="3">
    <source>
        <dbReference type="WBParaSite" id="Csp11.Scaffold58.g369.t1"/>
    </source>
</evidence>
<keyword evidence="2" id="KW-1185">Reference proteome</keyword>
<feature type="chain" id="PRO_5009307360" evidence="1">
    <location>
        <begin position="22"/>
        <end position="141"/>
    </location>
</feature>
<name>A0A1I7TCE1_9PELO</name>
<dbReference type="WBParaSite" id="Csp11.Scaffold58.g369.t1">
    <property type="protein sequence ID" value="Csp11.Scaffold58.g369.t1"/>
    <property type="gene ID" value="Csp11.Scaffold58.g369"/>
</dbReference>
<accession>A0A1I7TCE1</accession>
<evidence type="ECO:0000256" key="1">
    <source>
        <dbReference type="SAM" id="SignalP"/>
    </source>
</evidence>
<dbReference type="Proteomes" id="UP000095282">
    <property type="component" value="Unplaced"/>
</dbReference>
<evidence type="ECO:0000313" key="2">
    <source>
        <dbReference type="Proteomes" id="UP000095282"/>
    </source>
</evidence>